<protein>
    <recommendedName>
        <fullName evidence="3">DUF4625 domain-containing protein</fullName>
    </recommendedName>
</protein>
<dbReference type="PROSITE" id="PS51257">
    <property type="entry name" value="PROKAR_LIPOPROTEIN"/>
    <property type="match status" value="1"/>
</dbReference>
<evidence type="ECO:0000313" key="1">
    <source>
        <dbReference type="EMBL" id="MBC5621143.1"/>
    </source>
</evidence>
<sequence length="141" mass="15696">MKRILFILSVIYCGLVSCDEKEGYLITENAVYDPDTMIVRLTPDPELDAVRIEYESPWQSLKMQGYEGTERIDFSVESVSSTVGEEAAATFMQELTILAGGGVMRYPYKGKSPAGRYTVSVRLTGPGYSQVVKNAFTFILK</sequence>
<dbReference type="Proteomes" id="UP000646484">
    <property type="component" value="Unassembled WGS sequence"/>
</dbReference>
<proteinExistence type="predicted"/>
<gene>
    <name evidence="1" type="ORF">H8S64_08535</name>
</gene>
<keyword evidence="2" id="KW-1185">Reference proteome</keyword>
<comment type="caution">
    <text evidence="1">The sequence shown here is derived from an EMBL/GenBank/DDBJ whole genome shotgun (WGS) entry which is preliminary data.</text>
</comment>
<accession>A0ABR7CZP6</accession>
<reference evidence="1 2" key="1">
    <citation type="submission" date="2020-08" db="EMBL/GenBank/DDBJ databases">
        <title>Genome public.</title>
        <authorList>
            <person name="Liu C."/>
            <person name="Sun Q."/>
        </authorList>
    </citation>
    <scope>NUCLEOTIDE SEQUENCE [LARGE SCALE GENOMIC DNA]</scope>
    <source>
        <strain evidence="1 2">NSJ-56</strain>
    </source>
</reference>
<evidence type="ECO:0000313" key="2">
    <source>
        <dbReference type="Proteomes" id="UP000646484"/>
    </source>
</evidence>
<evidence type="ECO:0008006" key="3">
    <source>
        <dbReference type="Google" id="ProtNLM"/>
    </source>
</evidence>
<dbReference type="RefSeq" id="WP_186975733.1">
    <property type="nucleotide sequence ID" value="NZ_JACOOH010000003.1"/>
</dbReference>
<organism evidence="1 2">
    <name type="scientific">Butyricimonas hominis</name>
    <dbReference type="NCBI Taxonomy" id="2763032"/>
    <lineage>
        <taxon>Bacteria</taxon>
        <taxon>Pseudomonadati</taxon>
        <taxon>Bacteroidota</taxon>
        <taxon>Bacteroidia</taxon>
        <taxon>Bacteroidales</taxon>
        <taxon>Odoribacteraceae</taxon>
        <taxon>Butyricimonas</taxon>
    </lineage>
</organism>
<name>A0ABR7CZP6_9BACT</name>
<dbReference type="EMBL" id="JACOOH010000003">
    <property type="protein sequence ID" value="MBC5621143.1"/>
    <property type="molecule type" value="Genomic_DNA"/>
</dbReference>